<name>A0AA38MV89_9AGAR</name>
<dbReference type="EMBL" id="JANVFO010000096">
    <property type="protein sequence ID" value="KAJ3713767.1"/>
    <property type="molecule type" value="Genomic_DNA"/>
</dbReference>
<dbReference type="AlphaFoldDB" id="A0AA38MV89"/>
<reference evidence="2" key="1">
    <citation type="submission" date="2022-08" db="EMBL/GenBank/DDBJ databases">
        <authorList>
            <consortium name="DOE Joint Genome Institute"/>
            <person name="Min B."/>
            <person name="Sierra-Patev S."/>
            <person name="Naranjo-Ortiz M."/>
            <person name="Looney B."/>
            <person name="Konkel Z."/>
            <person name="Slot J.C."/>
            <person name="Sakamoto Y."/>
            <person name="Steenwyk J.L."/>
            <person name="Rokas A."/>
            <person name="Carro J."/>
            <person name="Camarero S."/>
            <person name="Ferreira P."/>
            <person name="Molpeceres G."/>
            <person name="Ruiz-duenas F.J."/>
            <person name="Serrano A."/>
            <person name="Henrissat B."/>
            <person name="Drula E."/>
            <person name="Hughes K.W."/>
            <person name="Mata J.L."/>
            <person name="Ishikawa N.K."/>
            <person name="Vargas-Isla R."/>
            <person name="Ushijima S."/>
            <person name="Smith C.A."/>
            <person name="Ahrendt S."/>
            <person name="Andreopoulos W."/>
            <person name="He G."/>
            <person name="LaButti K."/>
            <person name="Lipzen A."/>
            <person name="Ng V."/>
            <person name="Riley R."/>
            <person name="Sandor L."/>
            <person name="Barry K."/>
            <person name="Martinez A.T."/>
            <person name="Xiao Y."/>
            <person name="Gibbons J.G."/>
            <person name="Terashima K."/>
            <person name="Hibbett D.S."/>
            <person name="Grigoriev I.V."/>
        </authorList>
    </citation>
    <scope>NUCLEOTIDE SEQUENCE</scope>
    <source>
        <strain evidence="2">ET3784</strain>
    </source>
</reference>
<evidence type="ECO:0000256" key="1">
    <source>
        <dbReference type="SAM" id="SignalP"/>
    </source>
</evidence>
<gene>
    <name evidence="2" type="ORF">DFJ43DRAFT_1104815</name>
</gene>
<keyword evidence="1" id="KW-0732">Signal</keyword>
<reference evidence="2" key="2">
    <citation type="journal article" date="2023" name="Proc. Natl. Acad. Sci. U.S.A.">
        <title>A global phylogenomic analysis of the shiitake genus Lentinula.</title>
        <authorList>
            <person name="Sierra-Patev S."/>
            <person name="Min B."/>
            <person name="Naranjo-Ortiz M."/>
            <person name="Looney B."/>
            <person name="Konkel Z."/>
            <person name="Slot J.C."/>
            <person name="Sakamoto Y."/>
            <person name="Steenwyk J.L."/>
            <person name="Rokas A."/>
            <person name="Carro J."/>
            <person name="Camarero S."/>
            <person name="Ferreira P."/>
            <person name="Molpeceres G."/>
            <person name="Ruiz-Duenas F.J."/>
            <person name="Serrano A."/>
            <person name="Henrissat B."/>
            <person name="Drula E."/>
            <person name="Hughes K.W."/>
            <person name="Mata J.L."/>
            <person name="Ishikawa N.K."/>
            <person name="Vargas-Isla R."/>
            <person name="Ushijima S."/>
            <person name="Smith C.A."/>
            <person name="Donoghue J."/>
            <person name="Ahrendt S."/>
            <person name="Andreopoulos W."/>
            <person name="He G."/>
            <person name="LaButti K."/>
            <person name="Lipzen A."/>
            <person name="Ng V."/>
            <person name="Riley R."/>
            <person name="Sandor L."/>
            <person name="Barry K."/>
            <person name="Martinez A.T."/>
            <person name="Xiao Y."/>
            <person name="Gibbons J.G."/>
            <person name="Terashima K."/>
            <person name="Grigoriev I.V."/>
            <person name="Hibbett D."/>
        </authorList>
    </citation>
    <scope>NUCLEOTIDE SEQUENCE</scope>
    <source>
        <strain evidence="2">ET3784</strain>
    </source>
</reference>
<sequence length="240" mass="27384">MHLLSSPAHLFSMVLLSIAFGVMTMAVPLTVRDTDIGEWQWHSKRLDDGHIVGLVRRFGQEQQSEAKKQRNAKSSRKLDGQERWYLYITQSHSFHAIQENQLWRLKHVIDEKRLSPGLILGSIKYDVYSPSLKRLANLYLELETITGASQFEALNATINFLKTEIAEGLEYTPRPEDPDAWTKIFLAMTDYDQYLRKFPDVPEKDRYKRPTEGTAEAQAASILMGISRLPTTSGGQSAEK</sequence>
<evidence type="ECO:0000313" key="2">
    <source>
        <dbReference type="EMBL" id="KAJ3713767.1"/>
    </source>
</evidence>
<dbReference type="Proteomes" id="UP001176059">
    <property type="component" value="Unassembled WGS sequence"/>
</dbReference>
<proteinExistence type="predicted"/>
<evidence type="ECO:0000313" key="3">
    <source>
        <dbReference type="Proteomes" id="UP001176059"/>
    </source>
</evidence>
<feature type="chain" id="PRO_5041382467" evidence="1">
    <location>
        <begin position="27"/>
        <end position="240"/>
    </location>
</feature>
<protein>
    <submittedName>
        <fullName evidence="2">Uncharacterized protein</fullName>
    </submittedName>
</protein>
<comment type="caution">
    <text evidence="2">The sequence shown here is derived from an EMBL/GenBank/DDBJ whole genome shotgun (WGS) entry which is preliminary data.</text>
</comment>
<accession>A0AA38MV89</accession>
<feature type="signal peptide" evidence="1">
    <location>
        <begin position="1"/>
        <end position="26"/>
    </location>
</feature>
<organism evidence="2 3">
    <name type="scientific">Lentinula guzmanii</name>
    <dbReference type="NCBI Taxonomy" id="2804957"/>
    <lineage>
        <taxon>Eukaryota</taxon>
        <taxon>Fungi</taxon>
        <taxon>Dikarya</taxon>
        <taxon>Basidiomycota</taxon>
        <taxon>Agaricomycotina</taxon>
        <taxon>Agaricomycetes</taxon>
        <taxon>Agaricomycetidae</taxon>
        <taxon>Agaricales</taxon>
        <taxon>Marasmiineae</taxon>
        <taxon>Omphalotaceae</taxon>
        <taxon>Lentinula</taxon>
    </lineage>
</organism>
<keyword evidence="3" id="KW-1185">Reference proteome</keyword>